<evidence type="ECO:0000313" key="6">
    <source>
        <dbReference type="Proteomes" id="UP001303046"/>
    </source>
</evidence>
<accession>A0ABR1CTU0</accession>
<gene>
    <name evidence="5" type="primary">Necator_chrIII.g9911</name>
    <name evidence="5" type="ORF">RB195_009146</name>
</gene>
<evidence type="ECO:0000259" key="4">
    <source>
        <dbReference type="Pfam" id="PF01087"/>
    </source>
</evidence>
<name>A0ABR1CTU0_NECAM</name>
<feature type="domain" description="Galactose-1-phosphate uridyl transferase N-terminal" evidence="4">
    <location>
        <begin position="5"/>
        <end position="64"/>
    </location>
</feature>
<protein>
    <recommendedName>
        <fullName evidence="4">Galactose-1-phosphate uridyl transferase N-terminal domain-containing protein</fullName>
    </recommendedName>
</protein>
<dbReference type="SUPFAM" id="SSF54197">
    <property type="entry name" value="HIT-like"/>
    <property type="match status" value="1"/>
</dbReference>
<organism evidence="5 6">
    <name type="scientific">Necator americanus</name>
    <name type="common">Human hookworm</name>
    <dbReference type="NCBI Taxonomy" id="51031"/>
    <lineage>
        <taxon>Eukaryota</taxon>
        <taxon>Metazoa</taxon>
        <taxon>Ecdysozoa</taxon>
        <taxon>Nematoda</taxon>
        <taxon>Chromadorea</taxon>
        <taxon>Rhabditida</taxon>
        <taxon>Rhabditina</taxon>
        <taxon>Rhabditomorpha</taxon>
        <taxon>Strongyloidea</taxon>
        <taxon>Ancylostomatidae</taxon>
        <taxon>Bunostominae</taxon>
        <taxon>Necator</taxon>
    </lineage>
</organism>
<dbReference type="InterPro" id="IPR036265">
    <property type="entry name" value="HIT-like_sf"/>
</dbReference>
<reference evidence="5 6" key="1">
    <citation type="submission" date="2023-08" db="EMBL/GenBank/DDBJ databases">
        <title>A Necator americanus chromosomal reference genome.</title>
        <authorList>
            <person name="Ilik V."/>
            <person name="Petrzelkova K.J."/>
            <person name="Pardy F."/>
            <person name="Fuh T."/>
            <person name="Niatou-Singa F.S."/>
            <person name="Gouil Q."/>
            <person name="Baker L."/>
            <person name="Ritchie M.E."/>
            <person name="Jex A.R."/>
            <person name="Gazzola D."/>
            <person name="Li H."/>
            <person name="Toshio Fujiwara R."/>
            <person name="Zhan B."/>
            <person name="Aroian R.V."/>
            <person name="Pafco B."/>
            <person name="Schwarz E.M."/>
        </authorList>
    </citation>
    <scope>NUCLEOTIDE SEQUENCE [LARGE SCALE GENOMIC DNA]</scope>
    <source>
        <strain evidence="5 6">Aroian</strain>
        <tissue evidence="5">Whole animal</tissue>
    </source>
</reference>
<evidence type="ECO:0000256" key="2">
    <source>
        <dbReference type="ARBA" id="ARBA00022695"/>
    </source>
</evidence>
<sequence length="105" mass="11819">MSKTNNHRRYNPLLDEWVIVASNRVCRPWQGAKTEAPSFTATTGLNSLAPGGKRFGDVVTPTYTIQHLSLTMISQVLLTFPVRITMKAQNRTTCSGKWKFEEYVG</sequence>
<dbReference type="EMBL" id="JAVFWL010000003">
    <property type="protein sequence ID" value="KAK6741113.1"/>
    <property type="molecule type" value="Genomic_DNA"/>
</dbReference>
<keyword evidence="6" id="KW-1185">Reference proteome</keyword>
<comment type="caution">
    <text evidence="5">The sequence shown here is derived from an EMBL/GenBank/DDBJ whole genome shotgun (WGS) entry which is preliminary data.</text>
</comment>
<evidence type="ECO:0000256" key="3">
    <source>
        <dbReference type="ARBA" id="ARBA00023277"/>
    </source>
</evidence>
<dbReference type="Pfam" id="PF01087">
    <property type="entry name" value="GalP_UDP_transf"/>
    <property type="match status" value="1"/>
</dbReference>
<keyword evidence="1" id="KW-0808">Transferase</keyword>
<proteinExistence type="predicted"/>
<keyword evidence="2" id="KW-0548">Nucleotidyltransferase</keyword>
<keyword evidence="3" id="KW-0119">Carbohydrate metabolism</keyword>
<evidence type="ECO:0000256" key="1">
    <source>
        <dbReference type="ARBA" id="ARBA00022679"/>
    </source>
</evidence>
<evidence type="ECO:0000313" key="5">
    <source>
        <dbReference type="EMBL" id="KAK6741113.1"/>
    </source>
</evidence>
<dbReference type="InterPro" id="IPR005849">
    <property type="entry name" value="GalP_Utransf_N"/>
</dbReference>
<dbReference type="Proteomes" id="UP001303046">
    <property type="component" value="Unassembled WGS sequence"/>
</dbReference>